<evidence type="ECO:0000313" key="3">
    <source>
        <dbReference type="EMBL" id="GKH70206.1"/>
    </source>
</evidence>
<protein>
    <submittedName>
        <fullName evidence="3">Uncharacterized protein</fullName>
    </submittedName>
</protein>
<dbReference type="AlphaFoldDB" id="A0AA37NNW0"/>
<evidence type="ECO:0000313" key="4">
    <source>
        <dbReference type="Proteomes" id="UP001055114"/>
    </source>
</evidence>
<feature type="transmembrane region" description="Helical" evidence="2">
    <location>
        <begin position="6"/>
        <end position="27"/>
    </location>
</feature>
<keyword evidence="2" id="KW-0472">Membrane</keyword>
<dbReference type="Proteomes" id="UP001055114">
    <property type="component" value="Unassembled WGS sequence"/>
</dbReference>
<keyword evidence="2" id="KW-1133">Transmembrane helix</keyword>
<evidence type="ECO:0000256" key="2">
    <source>
        <dbReference type="SAM" id="Phobius"/>
    </source>
</evidence>
<name>A0AA37NNW0_9BACT</name>
<gene>
    <name evidence="3" type="ORF">CE91St3_00690</name>
</gene>
<proteinExistence type="predicted"/>
<dbReference type="EMBL" id="BQNZ01000001">
    <property type="protein sequence ID" value="GKH70206.1"/>
    <property type="molecule type" value="Genomic_DNA"/>
</dbReference>
<dbReference type="RefSeq" id="WP_195489166.1">
    <property type="nucleotide sequence ID" value="NZ_BQNZ01000001.1"/>
</dbReference>
<organism evidence="3 4">
    <name type="scientific">Parabacteroides merdae</name>
    <dbReference type="NCBI Taxonomy" id="46503"/>
    <lineage>
        <taxon>Bacteria</taxon>
        <taxon>Pseudomonadati</taxon>
        <taxon>Bacteroidota</taxon>
        <taxon>Bacteroidia</taxon>
        <taxon>Bacteroidales</taxon>
        <taxon>Tannerellaceae</taxon>
        <taxon>Parabacteroides</taxon>
    </lineage>
</organism>
<sequence length="127" mass="14273">METSEIISLLFGVVSAPVGLWIQSLLLRKKYNTELESLRAQVEASKTDTRGDELENVKNGMSILMEQVVEPLKKEINAIRKELARLRRAVEKANRCPFADHADACPVLYELRRAEDVEGHAREPTGA</sequence>
<feature type="coiled-coil region" evidence="1">
    <location>
        <begin position="28"/>
        <end position="96"/>
    </location>
</feature>
<keyword evidence="1" id="KW-0175">Coiled coil</keyword>
<reference evidence="3" key="1">
    <citation type="submission" date="2022-01" db="EMBL/GenBank/DDBJ databases">
        <title>Novel bile acid biosynthetic pathways are enriched in the microbiome of centenarians.</title>
        <authorList>
            <person name="Sato Y."/>
            <person name="Atarashi K."/>
            <person name="Plichta R.D."/>
            <person name="Arai Y."/>
            <person name="Sasajima S."/>
            <person name="Kearney M.S."/>
            <person name="Suda W."/>
            <person name="Takeshita K."/>
            <person name="Sasaki T."/>
            <person name="Okamoto S."/>
            <person name="Skelly N.A."/>
            <person name="Okamura Y."/>
            <person name="Vlamakis H."/>
            <person name="Li Y."/>
            <person name="Tanoue T."/>
            <person name="Takei H."/>
            <person name="Nittono H."/>
            <person name="Narushima S."/>
            <person name="Irie J."/>
            <person name="Itoh H."/>
            <person name="Moriya K."/>
            <person name="Sugiura Y."/>
            <person name="Suematsu M."/>
            <person name="Moritoki N."/>
            <person name="Shibata S."/>
            <person name="Littman R.D."/>
            <person name="Fischbach A.M."/>
            <person name="Uwamino Y."/>
            <person name="Inoue T."/>
            <person name="Honda A."/>
            <person name="Hattori M."/>
            <person name="Murai T."/>
            <person name="Xavier J.R."/>
            <person name="Hirose N."/>
            <person name="Honda K."/>
        </authorList>
    </citation>
    <scope>NUCLEOTIDE SEQUENCE</scope>
    <source>
        <strain evidence="3">CE91-St3</strain>
    </source>
</reference>
<keyword evidence="2" id="KW-0812">Transmembrane</keyword>
<comment type="caution">
    <text evidence="3">The sequence shown here is derived from an EMBL/GenBank/DDBJ whole genome shotgun (WGS) entry which is preliminary data.</text>
</comment>
<accession>A0AA37NNW0</accession>
<evidence type="ECO:0000256" key="1">
    <source>
        <dbReference type="SAM" id="Coils"/>
    </source>
</evidence>